<accession>A0A0F8XMN9</accession>
<organism evidence="1">
    <name type="scientific">marine sediment metagenome</name>
    <dbReference type="NCBI Taxonomy" id="412755"/>
    <lineage>
        <taxon>unclassified sequences</taxon>
        <taxon>metagenomes</taxon>
        <taxon>ecological metagenomes</taxon>
    </lineage>
</organism>
<sequence>MPTGLTDDRVYLEEDFFLPTTAMANAETIGHFQVFITTNGVVNAVTSFGRGAAALRITGAAAANVVRIGSRNFRPELINARKAWRSRQPNTDAELDRVLGFVTPGASLTPTNGVFFRADGVGNWFAVTRAAGVETATDTGQALDNTWRTLEIIQLGSVLVVFLIDGVVVANHQTDIPAAELELQASIFDSGAGTAGINDYMEVDYARVRGDR</sequence>
<protein>
    <submittedName>
        <fullName evidence="1">Uncharacterized protein</fullName>
    </submittedName>
</protein>
<name>A0A0F8XMN9_9ZZZZ</name>
<comment type="caution">
    <text evidence="1">The sequence shown here is derived from an EMBL/GenBank/DDBJ whole genome shotgun (WGS) entry which is preliminary data.</text>
</comment>
<evidence type="ECO:0000313" key="1">
    <source>
        <dbReference type="EMBL" id="KKK62410.1"/>
    </source>
</evidence>
<reference evidence="1" key="1">
    <citation type="journal article" date="2015" name="Nature">
        <title>Complex archaea that bridge the gap between prokaryotes and eukaryotes.</title>
        <authorList>
            <person name="Spang A."/>
            <person name="Saw J.H."/>
            <person name="Jorgensen S.L."/>
            <person name="Zaremba-Niedzwiedzka K."/>
            <person name="Martijn J."/>
            <person name="Lind A.E."/>
            <person name="van Eijk R."/>
            <person name="Schleper C."/>
            <person name="Guy L."/>
            <person name="Ettema T.J."/>
        </authorList>
    </citation>
    <scope>NUCLEOTIDE SEQUENCE</scope>
</reference>
<dbReference type="EMBL" id="LAZR01062006">
    <property type="protein sequence ID" value="KKK62410.1"/>
    <property type="molecule type" value="Genomic_DNA"/>
</dbReference>
<dbReference type="AlphaFoldDB" id="A0A0F8XMN9"/>
<gene>
    <name evidence="1" type="ORF">LCGC14_3004600</name>
</gene>
<proteinExistence type="predicted"/>